<sequence>MSEGKVSTGSSKFILGRSAEKTGKKSIQGKISYIKKKDYTPRVIPVTHKLDKLENKSILLITKDPSTPYRKALTEKDSPTEDVFNRIYTLTKVKLIAANPKNCVRLYKEYDIVVADHRVHKFLPNILGATFYEKNHKVPFMVQMARPSADANLVKGKKSTKLKDEIVIQNTLGIS</sequence>
<reference evidence="1 2" key="1">
    <citation type="submission" date="2022-09" db="EMBL/GenBank/DDBJ databases">
        <authorList>
            <person name="Palmer J.M."/>
        </authorList>
    </citation>
    <scope>NUCLEOTIDE SEQUENCE [LARGE SCALE GENOMIC DNA]</scope>
    <source>
        <strain evidence="1 2">DSM 7382</strain>
    </source>
</reference>
<dbReference type="AlphaFoldDB" id="A0AAW0FIK5"/>
<accession>A0AAW0FIK5</accession>
<keyword evidence="2" id="KW-1185">Reference proteome</keyword>
<dbReference type="InterPro" id="IPR028364">
    <property type="entry name" value="Ribosomal_uL1/biogenesis"/>
</dbReference>
<comment type="caution">
    <text evidence="1">The sequence shown here is derived from an EMBL/GenBank/DDBJ whole genome shotgun (WGS) entry which is preliminary data.</text>
</comment>
<dbReference type="Proteomes" id="UP001385951">
    <property type="component" value="Unassembled WGS sequence"/>
</dbReference>
<dbReference type="Pfam" id="PF00687">
    <property type="entry name" value="Ribosomal_L1"/>
    <property type="match status" value="1"/>
</dbReference>
<dbReference type="InterPro" id="IPR023674">
    <property type="entry name" value="Ribosomal_uL1-like"/>
</dbReference>
<dbReference type="SUPFAM" id="SSF56808">
    <property type="entry name" value="Ribosomal protein L1"/>
    <property type="match status" value="1"/>
</dbReference>
<evidence type="ECO:0000313" key="2">
    <source>
        <dbReference type="Proteomes" id="UP001385951"/>
    </source>
</evidence>
<protein>
    <submittedName>
        <fullName evidence="1">Uncharacterized protein</fullName>
    </submittedName>
</protein>
<evidence type="ECO:0000313" key="1">
    <source>
        <dbReference type="EMBL" id="KAK7681255.1"/>
    </source>
</evidence>
<proteinExistence type="predicted"/>
<organism evidence="1 2">
    <name type="scientific">Cerrena zonata</name>
    <dbReference type="NCBI Taxonomy" id="2478898"/>
    <lineage>
        <taxon>Eukaryota</taxon>
        <taxon>Fungi</taxon>
        <taxon>Dikarya</taxon>
        <taxon>Basidiomycota</taxon>
        <taxon>Agaricomycotina</taxon>
        <taxon>Agaricomycetes</taxon>
        <taxon>Polyporales</taxon>
        <taxon>Cerrenaceae</taxon>
        <taxon>Cerrena</taxon>
    </lineage>
</organism>
<name>A0AAW0FIK5_9APHY</name>
<dbReference type="EMBL" id="JASBNA010000042">
    <property type="protein sequence ID" value="KAK7681255.1"/>
    <property type="molecule type" value="Genomic_DNA"/>
</dbReference>
<gene>
    <name evidence="1" type="ORF">QCA50_015642</name>
</gene>